<dbReference type="Gene3D" id="1.10.260.40">
    <property type="entry name" value="lambda repressor-like DNA-binding domains"/>
    <property type="match status" value="1"/>
</dbReference>
<comment type="caution">
    <text evidence="2">The sequence shown here is derived from an EMBL/GenBank/DDBJ whole genome shotgun (WGS) entry which is preliminary data.</text>
</comment>
<evidence type="ECO:0000313" key="2">
    <source>
        <dbReference type="EMBL" id="TKK89578.1"/>
    </source>
</evidence>
<feature type="domain" description="HTH cro/C1-type" evidence="1">
    <location>
        <begin position="32"/>
        <end position="79"/>
    </location>
</feature>
<gene>
    <name evidence="2" type="ORF">FDA94_09315</name>
</gene>
<dbReference type="PANTHER" id="PTHR35010:SF2">
    <property type="entry name" value="BLL4672 PROTEIN"/>
    <property type="match status" value="1"/>
</dbReference>
<proteinExistence type="predicted"/>
<organism evidence="2 3">
    <name type="scientific">Herbidospora galbida</name>
    <dbReference type="NCBI Taxonomy" id="2575442"/>
    <lineage>
        <taxon>Bacteria</taxon>
        <taxon>Bacillati</taxon>
        <taxon>Actinomycetota</taxon>
        <taxon>Actinomycetes</taxon>
        <taxon>Streptosporangiales</taxon>
        <taxon>Streptosporangiaceae</taxon>
        <taxon>Herbidospora</taxon>
    </lineage>
</organism>
<dbReference type="InterPro" id="IPR001387">
    <property type="entry name" value="Cro/C1-type_HTH"/>
</dbReference>
<dbReference type="InterPro" id="IPR041413">
    <property type="entry name" value="MLTR_LBD"/>
</dbReference>
<dbReference type="PANTHER" id="PTHR35010">
    <property type="entry name" value="BLL4672 PROTEIN-RELATED"/>
    <property type="match status" value="1"/>
</dbReference>
<dbReference type="Pfam" id="PF13560">
    <property type="entry name" value="HTH_31"/>
    <property type="match status" value="1"/>
</dbReference>
<name>A0A4U3MJ91_9ACTN</name>
<evidence type="ECO:0000259" key="1">
    <source>
        <dbReference type="PROSITE" id="PS50943"/>
    </source>
</evidence>
<dbReference type="SUPFAM" id="SSF47413">
    <property type="entry name" value="lambda repressor-like DNA-binding domains"/>
    <property type="match status" value="1"/>
</dbReference>
<keyword evidence="3" id="KW-1185">Reference proteome</keyword>
<dbReference type="Pfam" id="PF17765">
    <property type="entry name" value="MLTR_LBD"/>
    <property type="match status" value="1"/>
</dbReference>
<reference evidence="2 3" key="1">
    <citation type="submission" date="2019-04" db="EMBL/GenBank/DDBJ databases">
        <title>Herbidospora sp. NEAU-GS14.nov., a novel actinomycete isolated from soil.</title>
        <authorList>
            <person name="Han L."/>
        </authorList>
    </citation>
    <scope>NUCLEOTIDE SEQUENCE [LARGE SCALE GENOMIC DNA]</scope>
    <source>
        <strain evidence="2 3">NEAU-GS14</strain>
    </source>
</reference>
<dbReference type="GO" id="GO:0003677">
    <property type="term" value="F:DNA binding"/>
    <property type="evidence" value="ECO:0007669"/>
    <property type="project" value="InterPro"/>
</dbReference>
<dbReference type="OrthoDB" id="4336585at2"/>
<dbReference type="SMART" id="SM00530">
    <property type="entry name" value="HTH_XRE"/>
    <property type="match status" value="1"/>
</dbReference>
<dbReference type="EMBL" id="SZQA01000006">
    <property type="protein sequence ID" value="TKK89578.1"/>
    <property type="molecule type" value="Genomic_DNA"/>
</dbReference>
<protein>
    <submittedName>
        <fullName evidence="2">Helix-turn-helix domain-containing protein</fullName>
    </submittedName>
</protein>
<dbReference type="InterPro" id="IPR010982">
    <property type="entry name" value="Lambda_DNA-bd_dom_sf"/>
</dbReference>
<dbReference type="RefSeq" id="WP_137246636.1">
    <property type="nucleotide sequence ID" value="NZ_SZQA01000006.1"/>
</dbReference>
<evidence type="ECO:0000313" key="3">
    <source>
        <dbReference type="Proteomes" id="UP000308705"/>
    </source>
</evidence>
<dbReference type="Proteomes" id="UP000308705">
    <property type="component" value="Unassembled WGS sequence"/>
</dbReference>
<dbReference type="AlphaFoldDB" id="A0A4U3MJ91"/>
<dbReference type="CDD" id="cd00093">
    <property type="entry name" value="HTH_XRE"/>
    <property type="match status" value="1"/>
</dbReference>
<accession>A0A4U3MJ91</accession>
<dbReference type="PROSITE" id="PS50943">
    <property type="entry name" value="HTH_CROC1"/>
    <property type="match status" value="1"/>
</dbReference>
<dbReference type="Gene3D" id="3.30.450.180">
    <property type="match status" value="1"/>
</dbReference>
<sequence length="275" mass="30508">MAVGEFLRARRDRITPEAAGFPVDVRRRRVPGLRREEVASLAGVSVDYYVKLERGLARGVSRSVWEALARALRLNETERAHLWDLIAAETGVIMHREPLPRQRVGPGLRNLLATLDHVPAMVQGRRTDVLASNDLFTVLYAGFTGRNLARFILLDPAAKDLYPDWPEVARSVVAVLRLYAGAHPDDPELTPLVDELAGASDLFHQVWNEHAVIRHADGRKRFRHPVVGELTLNYATFAAAGDPEQTLVMFHADPGSPSADALRLLGSWHASSRTV</sequence>